<evidence type="ECO:0000313" key="2">
    <source>
        <dbReference type="Proteomes" id="UP001056120"/>
    </source>
</evidence>
<keyword evidence="2" id="KW-1185">Reference proteome</keyword>
<organism evidence="1 2">
    <name type="scientific">Smallanthus sonchifolius</name>
    <dbReference type="NCBI Taxonomy" id="185202"/>
    <lineage>
        <taxon>Eukaryota</taxon>
        <taxon>Viridiplantae</taxon>
        <taxon>Streptophyta</taxon>
        <taxon>Embryophyta</taxon>
        <taxon>Tracheophyta</taxon>
        <taxon>Spermatophyta</taxon>
        <taxon>Magnoliopsida</taxon>
        <taxon>eudicotyledons</taxon>
        <taxon>Gunneridae</taxon>
        <taxon>Pentapetalae</taxon>
        <taxon>asterids</taxon>
        <taxon>campanulids</taxon>
        <taxon>Asterales</taxon>
        <taxon>Asteraceae</taxon>
        <taxon>Asteroideae</taxon>
        <taxon>Heliantheae alliance</taxon>
        <taxon>Millerieae</taxon>
        <taxon>Smallanthus</taxon>
    </lineage>
</organism>
<dbReference type="EMBL" id="CM042029">
    <property type="protein sequence ID" value="KAI3794650.1"/>
    <property type="molecule type" value="Genomic_DNA"/>
</dbReference>
<reference evidence="1 2" key="2">
    <citation type="journal article" date="2022" name="Mol. Ecol. Resour.">
        <title>The genomes of chicory, endive, great burdock and yacon provide insights into Asteraceae paleo-polyploidization history and plant inulin production.</title>
        <authorList>
            <person name="Fan W."/>
            <person name="Wang S."/>
            <person name="Wang H."/>
            <person name="Wang A."/>
            <person name="Jiang F."/>
            <person name="Liu H."/>
            <person name="Zhao H."/>
            <person name="Xu D."/>
            <person name="Zhang Y."/>
        </authorList>
    </citation>
    <scope>NUCLEOTIDE SEQUENCE [LARGE SCALE GENOMIC DNA]</scope>
    <source>
        <strain evidence="2">cv. Yunnan</strain>
        <tissue evidence="1">Leaves</tissue>
    </source>
</reference>
<sequence>MFNGAPVDSWKCVNYSSLPSAKNPYLTDGCAEVDTWLCEGWLIKGNPYIIDGCIESTGRDYGDQTEECRRCEENGGHCASNFRYGVDDLVFSAKYTCYNQKRTSMGVILVIVKPHVHPTDDLKGVMKLALFEDAGDKDGVEAYFLAKDDGIVARIALAEMIFNEVDPILKGTSGIATLTKV</sequence>
<comment type="caution">
    <text evidence="1">The sequence shown here is derived from an EMBL/GenBank/DDBJ whole genome shotgun (WGS) entry which is preliminary data.</text>
</comment>
<dbReference type="Proteomes" id="UP001056120">
    <property type="component" value="Linkage Group LG12"/>
</dbReference>
<proteinExistence type="predicted"/>
<accession>A0ACB9HHB6</accession>
<reference evidence="2" key="1">
    <citation type="journal article" date="2022" name="Mol. Ecol. Resour.">
        <title>The genomes of chicory, endive, great burdock and yacon provide insights into Asteraceae palaeo-polyploidization history and plant inulin production.</title>
        <authorList>
            <person name="Fan W."/>
            <person name="Wang S."/>
            <person name="Wang H."/>
            <person name="Wang A."/>
            <person name="Jiang F."/>
            <person name="Liu H."/>
            <person name="Zhao H."/>
            <person name="Xu D."/>
            <person name="Zhang Y."/>
        </authorList>
    </citation>
    <scope>NUCLEOTIDE SEQUENCE [LARGE SCALE GENOMIC DNA]</scope>
    <source>
        <strain evidence="2">cv. Yunnan</strain>
    </source>
</reference>
<name>A0ACB9HHB6_9ASTR</name>
<evidence type="ECO:0000313" key="1">
    <source>
        <dbReference type="EMBL" id="KAI3794650.1"/>
    </source>
</evidence>
<protein>
    <submittedName>
        <fullName evidence="1">Uncharacterized protein</fullName>
    </submittedName>
</protein>
<gene>
    <name evidence="1" type="ORF">L1987_37283</name>
</gene>